<dbReference type="Gene3D" id="1.10.10.10">
    <property type="entry name" value="Winged helix-like DNA-binding domain superfamily/Winged helix DNA-binding domain"/>
    <property type="match status" value="1"/>
</dbReference>
<feature type="DNA-binding region" description="OmpR/PhoB-type" evidence="6">
    <location>
        <begin position="1"/>
        <end position="95"/>
    </location>
</feature>
<dbReference type="Proteomes" id="UP000623010">
    <property type="component" value="Unassembled WGS sequence"/>
</dbReference>
<evidence type="ECO:0000256" key="4">
    <source>
        <dbReference type="ARBA" id="ARBA00023125"/>
    </source>
</evidence>
<dbReference type="InterPro" id="IPR051677">
    <property type="entry name" value="AfsR-DnrI-RedD_regulator"/>
</dbReference>
<gene>
    <name evidence="9" type="ORF">GCM10010389_31680</name>
</gene>
<evidence type="ECO:0000256" key="7">
    <source>
        <dbReference type="SAM" id="MobiDB-lite"/>
    </source>
</evidence>
<evidence type="ECO:0000256" key="1">
    <source>
        <dbReference type="ARBA" id="ARBA00005820"/>
    </source>
</evidence>
<dbReference type="CDD" id="cd15831">
    <property type="entry name" value="BTAD"/>
    <property type="match status" value="1"/>
</dbReference>
<evidence type="ECO:0000259" key="8">
    <source>
        <dbReference type="PROSITE" id="PS51755"/>
    </source>
</evidence>
<evidence type="ECO:0000256" key="5">
    <source>
        <dbReference type="ARBA" id="ARBA00023163"/>
    </source>
</evidence>
<keyword evidence="2" id="KW-0902">Two-component regulatory system</keyword>
<dbReference type="GO" id="GO:0006355">
    <property type="term" value="P:regulation of DNA-templated transcription"/>
    <property type="evidence" value="ECO:0007669"/>
    <property type="project" value="InterPro"/>
</dbReference>
<dbReference type="EMBL" id="BMWH01000011">
    <property type="protein sequence ID" value="GGZ90881.1"/>
    <property type="molecule type" value="Genomic_DNA"/>
</dbReference>
<keyword evidence="5" id="KW-0804">Transcription</keyword>
<feature type="region of interest" description="Disordered" evidence="7">
    <location>
        <begin position="944"/>
        <end position="972"/>
    </location>
</feature>
<dbReference type="InterPro" id="IPR027417">
    <property type="entry name" value="P-loop_NTPase"/>
</dbReference>
<dbReference type="PANTHER" id="PTHR35807">
    <property type="entry name" value="TRANSCRIPTIONAL REGULATOR REDD-RELATED"/>
    <property type="match status" value="1"/>
</dbReference>
<dbReference type="SUPFAM" id="SSF48452">
    <property type="entry name" value="TPR-like"/>
    <property type="match status" value="3"/>
</dbReference>
<evidence type="ECO:0000313" key="9">
    <source>
        <dbReference type="EMBL" id="GGZ90881.1"/>
    </source>
</evidence>
<dbReference type="SUPFAM" id="SSF46894">
    <property type="entry name" value="C-terminal effector domain of the bipartite response regulators"/>
    <property type="match status" value="1"/>
</dbReference>
<dbReference type="Gene3D" id="3.40.50.300">
    <property type="entry name" value="P-loop containing nucleotide triphosphate hydrolases"/>
    <property type="match status" value="1"/>
</dbReference>
<proteinExistence type="inferred from homology"/>
<dbReference type="SMART" id="SM00862">
    <property type="entry name" value="Trans_reg_C"/>
    <property type="match status" value="1"/>
</dbReference>
<evidence type="ECO:0000313" key="10">
    <source>
        <dbReference type="Proteomes" id="UP000623010"/>
    </source>
</evidence>
<dbReference type="Pfam" id="PF13424">
    <property type="entry name" value="TPR_12"/>
    <property type="match status" value="1"/>
</dbReference>
<evidence type="ECO:0000256" key="3">
    <source>
        <dbReference type="ARBA" id="ARBA00023015"/>
    </source>
</evidence>
<keyword evidence="10" id="KW-1185">Reference proteome</keyword>
<dbReference type="InterPro" id="IPR019734">
    <property type="entry name" value="TPR_rpt"/>
</dbReference>
<name>A0A918R9T1_9ACTN</name>
<comment type="similarity">
    <text evidence="1">Belongs to the AfsR/DnrI/RedD regulatory family.</text>
</comment>
<reference evidence="9" key="1">
    <citation type="journal article" date="2014" name="Int. J. Syst. Evol. Microbiol.">
        <title>Complete genome sequence of Corynebacterium casei LMG S-19264T (=DSM 44701T), isolated from a smear-ripened cheese.</title>
        <authorList>
            <consortium name="US DOE Joint Genome Institute (JGI-PGF)"/>
            <person name="Walter F."/>
            <person name="Albersmeier A."/>
            <person name="Kalinowski J."/>
            <person name="Ruckert C."/>
        </authorList>
    </citation>
    <scope>NUCLEOTIDE SEQUENCE</scope>
    <source>
        <strain evidence="9">JCM 5016</strain>
    </source>
</reference>
<dbReference type="InterPro" id="IPR001867">
    <property type="entry name" value="OmpR/PhoB-type_DNA-bd"/>
</dbReference>
<dbReference type="Pfam" id="PF03704">
    <property type="entry name" value="BTAD"/>
    <property type="match status" value="1"/>
</dbReference>
<accession>A0A918R9T1</accession>
<dbReference type="InterPro" id="IPR036388">
    <property type="entry name" value="WH-like_DNA-bd_sf"/>
</dbReference>
<keyword evidence="3" id="KW-0805">Transcription regulation</keyword>
<dbReference type="PANTHER" id="PTHR35807:SF1">
    <property type="entry name" value="TRANSCRIPTIONAL REGULATOR REDD"/>
    <property type="match status" value="1"/>
</dbReference>
<dbReference type="SUPFAM" id="SSF52540">
    <property type="entry name" value="P-loop containing nucleoside triphosphate hydrolases"/>
    <property type="match status" value="1"/>
</dbReference>
<dbReference type="GO" id="GO:0003677">
    <property type="term" value="F:DNA binding"/>
    <property type="evidence" value="ECO:0007669"/>
    <property type="project" value="UniProtKB-UniRule"/>
</dbReference>
<dbReference type="PRINTS" id="PR00364">
    <property type="entry name" value="DISEASERSIST"/>
</dbReference>
<dbReference type="PROSITE" id="PS51755">
    <property type="entry name" value="OMPR_PHOB"/>
    <property type="match status" value="1"/>
</dbReference>
<sequence>MNSARVRVEVLGPLSAFHAGREVPLGPPRQRAVLVALLARAPYPVPTHRIMADVWGEDVPGHAPNLVQKYVSGLRRLLPAGARIVLTDTGYALEGCECDLAEFEQLIAHAQDLREKGGLEEAARTLTRAIGLWRGVYAEGVEGPGAELERERLAERLLVAREDLYALDIELGRGERHLAELTRLTARHPLRERPHALLMRVLARSGRQAEALDTYTRVRRRLVEEYGAEPGPELRAAHQEVLDTSAPPTPSTEPPSQLPLESGEFVGRSEDVARIVGQLRDGAPLICIEGTAGVGKTALAVHCAHQVKDAFPDGQLFADLRGFDHRGPADPAEVLGFFLRALGTPARQVPVDPRDRADALRSRLQGRRVLFVLDNAADAEHVRPLLPATAGCAALITSRRALVSLAVHDGALLTWLGVLPPGDSAALLRAALGTAGRTAPDQDTDQAVAEIARLCGHLPLALRVVAAGAARGRLGLNDVAHALAEVGSLEVSSLPHDERASVRASIGLSYRHLDDEARKLLRLLGSLPGLDLSLQAVAAATGTTEPHRLLAALTAANLLEQHAPGRFRFPHDLLREYAWERARREDGETDRQAALRQLIAWYTYVAQALGGDPSPVYTVGPGPGAHQEAAVTPRQARRELPNLLATVEYASQHGPYPAAWTLASLLHGPCKQQSRIPEWLSAAEAGLRAARRAANRRAEAELALNLVDATLTAGMPQEAERHIQRVLRLADTHGWPDLTALAREHLGRSRWISGDLDAARTLLTQALDGYAAVHDHLRTALALGALARVEIDAGDAAAAHRLGTRALRLSRAHLRRDLEAQILVELGLTHHALGRHRSARMAFQAGVALSRDGEPDEPRRPEALGQSYLGVLEAEAGRAEEARVLCAKGLRAARRLGDRWAEVECANAFGHADRALGAPDGAAAHYRHALRLARSLGYHRGQRHATEGLSALGLPPEDRPAPPSGARSAPRG</sequence>
<feature type="domain" description="OmpR/PhoB-type" evidence="8">
    <location>
        <begin position="1"/>
        <end position="95"/>
    </location>
</feature>
<dbReference type="InterPro" id="IPR005158">
    <property type="entry name" value="BTAD"/>
</dbReference>
<comment type="caution">
    <text evidence="9">The sequence shown here is derived from an EMBL/GenBank/DDBJ whole genome shotgun (WGS) entry which is preliminary data.</text>
</comment>
<evidence type="ECO:0000256" key="2">
    <source>
        <dbReference type="ARBA" id="ARBA00023012"/>
    </source>
</evidence>
<dbReference type="SMART" id="SM01043">
    <property type="entry name" value="BTAD"/>
    <property type="match status" value="1"/>
</dbReference>
<dbReference type="Gene3D" id="1.25.40.10">
    <property type="entry name" value="Tetratricopeptide repeat domain"/>
    <property type="match status" value="3"/>
</dbReference>
<dbReference type="GO" id="GO:0043531">
    <property type="term" value="F:ADP binding"/>
    <property type="evidence" value="ECO:0007669"/>
    <property type="project" value="InterPro"/>
</dbReference>
<dbReference type="AlphaFoldDB" id="A0A918R9T1"/>
<dbReference type="RefSeq" id="WP_381574946.1">
    <property type="nucleotide sequence ID" value="NZ_JBHRUX010000003.1"/>
</dbReference>
<reference evidence="9" key="2">
    <citation type="submission" date="2020-09" db="EMBL/GenBank/DDBJ databases">
        <authorList>
            <person name="Sun Q."/>
            <person name="Ohkuma M."/>
        </authorList>
    </citation>
    <scope>NUCLEOTIDE SEQUENCE</scope>
    <source>
        <strain evidence="9">JCM 5016</strain>
    </source>
</reference>
<dbReference type="GO" id="GO:0000160">
    <property type="term" value="P:phosphorelay signal transduction system"/>
    <property type="evidence" value="ECO:0007669"/>
    <property type="project" value="UniProtKB-KW"/>
</dbReference>
<dbReference type="InterPro" id="IPR011990">
    <property type="entry name" value="TPR-like_helical_dom_sf"/>
</dbReference>
<organism evidence="9 10">
    <name type="scientific">Streptomyces echinoruber</name>
    <dbReference type="NCBI Taxonomy" id="68898"/>
    <lineage>
        <taxon>Bacteria</taxon>
        <taxon>Bacillati</taxon>
        <taxon>Actinomycetota</taxon>
        <taxon>Actinomycetes</taxon>
        <taxon>Kitasatosporales</taxon>
        <taxon>Streptomycetaceae</taxon>
        <taxon>Streptomyces</taxon>
    </lineage>
</organism>
<evidence type="ECO:0000256" key="6">
    <source>
        <dbReference type="PROSITE-ProRule" id="PRU01091"/>
    </source>
</evidence>
<protein>
    <submittedName>
        <fullName evidence="9">SARP family transcriptional regulator</fullName>
    </submittedName>
</protein>
<dbReference type="InterPro" id="IPR016032">
    <property type="entry name" value="Sig_transdc_resp-reg_C-effctor"/>
</dbReference>
<keyword evidence="4 6" id="KW-0238">DNA-binding</keyword>
<dbReference type="SMART" id="SM00028">
    <property type="entry name" value="TPR"/>
    <property type="match status" value="4"/>
</dbReference>